<feature type="chain" id="PRO_5036505072" description="Spider venom protein" evidence="2">
    <location>
        <begin position="25"/>
        <end position="170"/>
    </location>
</feature>
<keyword evidence="2" id="KW-0732">Signal</keyword>
<evidence type="ECO:0000313" key="3">
    <source>
        <dbReference type="EMBL" id="GFU43020.1"/>
    </source>
</evidence>
<gene>
    <name evidence="3" type="ORF">NPIL_390111</name>
</gene>
<feature type="signal peptide" evidence="2">
    <location>
        <begin position="1"/>
        <end position="24"/>
    </location>
</feature>
<dbReference type="AlphaFoldDB" id="A0A8X6QY05"/>
<evidence type="ECO:0000313" key="4">
    <source>
        <dbReference type="Proteomes" id="UP000887013"/>
    </source>
</evidence>
<name>A0A8X6QY05_NEPPI</name>
<reference evidence="3" key="1">
    <citation type="submission" date="2020-08" db="EMBL/GenBank/DDBJ databases">
        <title>Multicomponent nature underlies the extraordinary mechanical properties of spider dragline silk.</title>
        <authorList>
            <person name="Kono N."/>
            <person name="Nakamura H."/>
            <person name="Mori M."/>
            <person name="Yoshida Y."/>
            <person name="Ohtoshi R."/>
            <person name="Malay A.D."/>
            <person name="Moran D.A.P."/>
            <person name="Tomita M."/>
            <person name="Numata K."/>
            <person name="Arakawa K."/>
        </authorList>
    </citation>
    <scope>NUCLEOTIDE SEQUENCE</scope>
</reference>
<accession>A0A8X6QY05</accession>
<evidence type="ECO:0000256" key="1">
    <source>
        <dbReference type="SAM" id="MobiDB-lite"/>
    </source>
</evidence>
<organism evidence="3 4">
    <name type="scientific">Nephila pilipes</name>
    <name type="common">Giant wood spider</name>
    <name type="synonym">Nephila maculata</name>
    <dbReference type="NCBI Taxonomy" id="299642"/>
    <lineage>
        <taxon>Eukaryota</taxon>
        <taxon>Metazoa</taxon>
        <taxon>Ecdysozoa</taxon>
        <taxon>Arthropoda</taxon>
        <taxon>Chelicerata</taxon>
        <taxon>Arachnida</taxon>
        <taxon>Araneae</taxon>
        <taxon>Araneomorphae</taxon>
        <taxon>Entelegynae</taxon>
        <taxon>Araneoidea</taxon>
        <taxon>Nephilidae</taxon>
        <taxon>Nephila</taxon>
    </lineage>
</organism>
<keyword evidence="4" id="KW-1185">Reference proteome</keyword>
<feature type="region of interest" description="Disordered" evidence="1">
    <location>
        <begin position="72"/>
        <end position="91"/>
    </location>
</feature>
<evidence type="ECO:0000256" key="2">
    <source>
        <dbReference type="SAM" id="SignalP"/>
    </source>
</evidence>
<sequence>MKFDAFRRMSWLFPVLALSPLLGGHQKVDWWSSCWDLERIPDQSLLRTPVFDFLVVDNLLSEISFKTKRSSQNASPIHPAMEETSSTMTETPQAVSIPTILNIVNSISNSDQCLYADAKLSEYINLTPQIVFHSQEEKNNYATEFYTIQEEVRSKFNTIKQEELRIENEK</sequence>
<dbReference type="EMBL" id="BMAW01132308">
    <property type="protein sequence ID" value="GFU43020.1"/>
    <property type="molecule type" value="Genomic_DNA"/>
</dbReference>
<feature type="compositionally biased region" description="Low complexity" evidence="1">
    <location>
        <begin position="82"/>
        <end position="91"/>
    </location>
</feature>
<protein>
    <recommendedName>
        <fullName evidence="5">Spider venom protein</fullName>
    </recommendedName>
</protein>
<proteinExistence type="predicted"/>
<dbReference type="Proteomes" id="UP000887013">
    <property type="component" value="Unassembled WGS sequence"/>
</dbReference>
<evidence type="ECO:0008006" key="5">
    <source>
        <dbReference type="Google" id="ProtNLM"/>
    </source>
</evidence>
<comment type="caution">
    <text evidence="3">The sequence shown here is derived from an EMBL/GenBank/DDBJ whole genome shotgun (WGS) entry which is preliminary data.</text>
</comment>